<sequence length="155" mass="16515">MSGSRQEQERLFTSQVVRLSRVYRKEANRGLDGCGISDAQALPVLHIARCGGGMRQNVLAEEIGIEGPSLVRLLDQLCAHGLVERRDDACDRRAKTLHLTSAGNALAARIEEALSQVRGALLASVSDADLEAALRVLGALEAGLAARADASKSDR</sequence>
<dbReference type="InterPro" id="IPR000835">
    <property type="entry name" value="HTH_MarR-typ"/>
</dbReference>
<evidence type="ECO:0000256" key="3">
    <source>
        <dbReference type="ARBA" id="ARBA00023163"/>
    </source>
</evidence>
<accession>A0ABW4Y272</accession>
<keyword evidence="3" id="KW-0804">Transcription</keyword>
<dbReference type="PANTHER" id="PTHR33164">
    <property type="entry name" value="TRANSCRIPTIONAL REGULATOR, MARR FAMILY"/>
    <property type="match status" value="1"/>
</dbReference>
<dbReference type="EMBL" id="JBHUHX010000001">
    <property type="protein sequence ID" value="MFD2110262.1"/>
    <property type="molecule type" value="Genomic_DNA"/>
</dbReference>
<proteinExistence type="predicted"/>
<dbReference type="PROSITE" id="PS50995">
    <property type="entry name" value="HTH_MARR_2"/>
    <property type="match status" value="1"/>
</dbReference>
<organism evidence="5 6">
    <name type="scientific">Thiorhodococcus fuscus</name>
    <dbReference type="NCBI Taxonomy" id="527200"/>
    <lineage>
        <taxon>Bacteria</taxon>
        <taxon>Pseudomonadati</taxon>
        <taxon>Pseudomonadota</taxon>
        <taxon>Gammaproteobacteria</taxon>
        <taxon>Chromatiales</taxon>
        <taxon>Chromatiaceae</taxon>
        <taxon>Thiorhodococcus</taxon>
    </lineage>
</organism>
<dbReference type="InterPro" id="IPR039422">
    <property type="entry name" value="MarR/SlyA-like"/>
</dbReference>
<evidence type="ECO:0000256" key="2">
    <source>
        <dbReference type="ARBA" id="ARBA00023125"/>
    </source>
</evidence>
<reference evidence="6" key="1">
    <citation type="journal article" date="2019" name="Int. J. Syst. Evol. Microbiol.">
        <title>The Global Catalogue of Microorganisms (GCM) 10K type strain sequencing project: providing services to taxonomists for standard genome sequencing and annotation.</title>
        <authorList>
            <consortium name="The Broad Institute Genomics Platform"/>
            <consortium name="The Broad Institute Genome Sequencing Center for Infectious Disease"/>
            <person name="Wu L."/>
            <person name="Ma J."/>
        </authorList>
    </citation>
    <scope>NUCLEOTIDE SEQUENCE [LARGE SCALE GENOMIC DNA]</scope>
    <source>
        <strain evidence="6">KACC 12597</strain>
    </source>
</reference>
<dbReference type="InterPro" id="IPR036390">
    <property type="entry name" value="WH_DNA-bd_sf"/>
</dbReference>
<evidence type="ECO:0000313" key="6">
    <source>
        <dbReference type="Proteomes" id="UP001597337"/>
    </source>
</evidence>
<evidence type="ECO:0000259" key="4">
    <source>
        <dbReference type="PROSITE" id="PS50995"/>
    </source>
</evidence>
<comment type="caution">
    <text evidence="5">The sequence shown here is derived from an EMBL/GenBank/DDBJ whole genome shotgun (WGS) entry which is preliminary data.</text>
</comment>
<keyword evidence="1" id="KW-0805">Transcription regulation</keyword>
<evidence type="ECO:0000256" key="1">
    <source>
        <dbReference type="ARBA" id="ARBA00023015"/>
    </source>
</evidence>
<dbReference type="SMART" id="SM00347">
    <property type="entry name" value="HTH_MARR"/>
    <property type="match status" value="1"/>
</dbReference>
<keyword evidence="6" id="KW-1185">Reference proteome</keyword>
<dbReference type="Pfam" id="PF12802">
    <property type="entry name" value="MarR_2"/>
    <property type="match status" value="1"/>
</dbReference>
<dbReference type="PRINTS" id="PR00598">
    <property type="entry name" value="HTHMARR"/>
</dbReference>
<dbReference type="Proteomes" id="UP001597337">
    <property type="component" value="Unassembled WGS sequence"/>
</dbReference>
<gene>
    <name evidence="5" type="ORF">ACFSJC_00225</name>
</gene>
<protein>
    <submittedName>
        <fullName evidence="5">MarR family winged helix-turn-helix transcriptional regulator</fullName>
    </submittedName>
</protein>
<feature type="domain" description="HTH marR-type" evidence="4">
    <location>
        <begin position="9"/>
        <end position="142"/>
    </location>
</feature>
<name>A0ABW4Y272_9GAMM</name>
<dbReference type="Gene3D" id="1.10.10.10">
    <property type="entry name" value="Winged helix-like DNA-binding domain superfamily/Winged helix DNA-binding domain"/>
    <property type="match status" value="1"/>
</dbReference>
<dbReference type="PANTHER" id="PTHR33164:SF64">
    <property type="entry name" value="TRANSCRIPTIONAL REGULATOR SLYA"/>
    <property type="match status" value="1"/>
</dbReference>
<dbReference type="SUPFAM" id="SSF46785">
    <property type="entry name" value="Winged helix' DNA-binding domain"/>
    <property type="match status" value="1"/>
</dbReference>
<dbReference type="RefSeq" id="WP_386021492.1">
    <property type="nucleotide sequence ID" value="NZ_JBHUHX010000001.1"/>
</dbReference>
<evidence type="ECO:0000313" key="5">
    <source>
        <dbReference type="EMBL" id="MFD2110262.1"/>
    </source>
</evidence>
<keyword evidence="2" id="KW-0238">DNA-binding</keyword>
<dbReference type="InterPro" id="IPR036388">
    <property type="entry name" value="WH-like_DNA-bd_sf"/>
</dbReference>